<comment type="caution">
    <text evidence="3">The sequence shown here is derived from an EMBL/GenBank/DDBJ whole genome shotgun (WGS) entry which is preliminary data.</text>
</comment>
<dbReference type="Pfam" id="PF14529">
    <property type="entry name" value="Exo_endo_phos_2"/>
    <property type="match status" value="1"/>
</dbReference>
<dbReference type="InterPro" id="IPR036691">
    <property type="entry name" value="Endo/exonu/phosph_ase_sf"/>
</dbReference>
<dbReference type="InterPro" id="IPR000477">
    <property type="entry name" value="RT_dom"/>
</dbReference>
<dbReference type="GO" id="GO:0003824">
    <property type="term" value="F:catalytic activity"/>
    <property type="evidence" value="ECO:0007669"/>
    <property type="project" value="InterPro"/>
</dbReference>
<protein>
    <recommendedName>
        <fullName evidence="2">Reverse transcriptase domain-containing protein</fullName>
    </recommendedName>
</protein>
<evidence type="ECO:0000256" key="1">
    <source>
        <dbReference type="SAM" id="MobiDB-lite"/>
    </source>
</evidence>
<evidence type="ECO:0000259" key="2">
    <source>
        <dbReference type="PROSITE" id="PS50878"/>
    </source>
</evidence>
<dbReference type="AlphaFoldDB" id="A0A4Y2HF30"/>
<feature type="region of interest" description="Disordered" evidence="1">
    <location>
        <begin position="405"/>
        <end position="441"/>
    </location>
</feature>
<dbReference type="CDD" id="cd01650">
    <property type="entry name" value="RT_nLTR_like"/>
    <property type="match status" value="1"/>
</dbReference>
<proteinExistence type="predicted"/>
<dbReference type="CDD" id="cd09077">
    <property type="entry name" value="R1-I-EN"/>
    <property type="match status" value="1"/>
</dbReference>
<dbReference type="Gene3D" id="3.60.10.10">
    <property type="entry name" value="Endonuclease/exonuclease/phosphatase"/>
    <property type="match status" value="1"/>
</dbReference>
<dbReference type="InterPro" id="IPR005135">
    <property type="entry name" value="Endo/exonuclease/phosphatase"/>
</dbReference>
<dbReference type="InterPro" id="IPR043502">
    <property type="entry name" value="DNA/RNA_pol_sf"/>
</dbReference>
<sequence length="815" mass="92385">MEGSPYKELKFVQVNLHHAKAATYNLMERAKEQHISVACAQEMHQVRSRTVGIPAMYKSYTSLRDTLKAGIIIFQQDISVMKMCATKNAVAVIISYRNLNLLVVSVYCPPSEDLSDSLQDIESCLQHPYDRVIIAGDFNSKSPVWGSDVEDERGRELLEFVLSKGLTVVNEENIITTFEGSRGKSWVDITISDPHIYEHIFKWRVDLEPTASDHNSISFSLYTGKSKKSCRFHLNNINTLKFRNLISKELSSRELSHSEDIDLAVDGLIHTITAACQKSVLPQTTVSRKQKWWDKSLEILRSHVRREKRKLYQSKHPEDRRYLRARFKQIESEYKYKLNAAKRDGWTGTCEEVTADQPFGVHFDTAKTPDRRNFQLTVVRKPEGTLTATTEEALQELLSFNFPIDSQQDSSSHASIRRTSRIPPRTDDDPLFTVQESNRDDTSPSAFRPICLLDALGKVLDRLLPQRLFHHLLKTGRIGQQQFGFVPGRSAPEAIIQLKNWISVAREQETHSAIISLDVQSTFSRVWWPLVLHNLKKMDCPRNLFGLTASFLTNRTFSLLYGDKKLSRSYTIGCPQGSNSGPLLWLLVMNDALEIDFPTDVKMLAYADDLYLFVAATGKQTIKSRATEALELLNAWSKKARVQFAHEKTQLIPFGKKGRHRHPPYCSFAGKPIKLTRQLKILGVILDDRLNGKAYLSYIGDKVSKILNRLTIAKFNRGLSGKVLKALYKALERILVYAAPAWWTGTVKQAEKINSIQRPVLLAITGAFRTTSTAALQVISGVEPADLVCEFETSIFKLKYAIPNVHGNRSHGPQH</sequence>
<gene>
    <name evidence="3" type="primary">R1A1-elementORF2_642</name>
    <name evidence="3" type="ORF">AVEN_81630_1</name>
</gene>
<dbReference type="GO" id="GO:0071897">
    <property type="term" value="P:DNA biosynthetic process"/>
    <property type="evidence" value="ECO:0007669"/>
    <property type="project" value="UniProtKB-ARBA"/>
</dbReference>
<accession>A0A4Y2HF30</accession>
<name>A0A4Y2HF30_ARAVE</name>
<dbReference type="Proteomes" id="UP000499080">
    <property type="component" value="Unassembled WGS sequence"/>
</dbReference>
<dbReference type="EMBL" id="BGPR01001897">
    <property type="protein sequence ID" value="GBM63902.1"/>
    <property type="molecule type" value="Genomic_DNA"/>
</dbReference>
<reference evidence="3 4" key="1">
    <citation type="journal article" date="2019" name="Sci. Rep.">
        <title>Orb-weaving spider Araneus ventricosus genome elucidates the spidroin gene catalogue.</title>
        <authorList>
            <person name="Kono N."/>
            <person name="Nakamura H."/>
            <person name="Ohtoshi R."/>
            <person name="Moran D.A.P."/>
            <person name="Shinohara A."/>
            <person name="Yoshida Y."/>
            <person name="Fujiwara M."/>
            <person name="Mori M."/>
            <person name="Tomita M."/>
            <person name="Arakawa K."/>
        </authorList>
    </citation>
    <scope>NUCLEOTIDE SEQUENCE [LARGE SCALE GENOMIC DNA]</scope>
</reference>
<dbReference type="Pfam" id="PF00078">
    <property type="entry name" value="RVT_1"/>
    <property type="match status" value="1"/>
</dbReference>
<dbReference type="SUPFAM" id="SSF56672">
    <property type="entry name" value="DNA/RNA polymerases"/>
    <property type="match status" value="1"/>
</dbReference>
<organism evidence="3 4">
    <name type="scientific">Araneus ventricosus</name>
    <name type="common">Orbweaver spider</name>
    <name type="synonym">Epeira ventricosa</name>
    <dbReference type="NCBI Taxonomy" id="182803"/>
    <lineage>
        <taxon>Eukaryota</taxon>
        <taxon>Metazoa</taxon>
        <taxon>Ecdysozoa</taxon>
        <taxon>Arthropoda</taxon>
        <taxon>Chelicerata</taxon>
        <taxon>Arachnida</taxon>
        <taxon>Araneae</taxon>
        <taxon>Araneomorphae</taxon>
        <taxon>Entelegynae</taxon>
        <taxon>Araneoidea</taxon>
        <taxon>Araneidae</taxon>
        <taxon>Araneus</taxon>
    </lineage>
</organism>
<keyword evidence="4" id="KW-1185">Reference proteome</keyword>
<evidence type="ECO:0000313" key="4">
    <source>
        <dbReference type="Proteomes" id="UP000499080"/>
    </source>
</evidence>
<dbReference type="PANTHER" id="PTHR19446">
    <property type="entry name" value="REVERSE TRANSCRIPTASES"/>
    <property type="match status" value="1"/>
</dbReference>
<feature type="compositionally biased region" description="Polar residues" evidence="1">
    <location>
        <begin position="405"/>
        <end position="414"/>
    </location>
</feature>
<dbReference type="SUPFAM" id="SSF56219">
    <property type="entry name" value="DNase I-like"/>
    <property type="match status" value="1"/>
</dbReference>
<feature type="domain" description="Reverse transcriptase" evidence="2">
    <location>
        <begin position="415"/>
        <end position="673"/>
    </location>
</feature>
<evidence type="ECO:0000313" key="3">
    <source>
        <dbReference type="EMBL" id="GBM63902.1"/>
    </source>
</evidence>
<dbReference type="OrthoDB" id="6780406at2759"/>
<dbReference type="PROSITE" id="PS50878">
    <property type="entry name" value="RT_POL"/>
    <property type="match status" value="1"/>
</dbReference>